<reference evidence="2 3" key="1">
    <citation type="submission" date="2018-11" db="EMBL/GenBank/DDBJ databases">
        <title>Microbial catabolism of amino acid.</title>
        <authorList>
            <person name="Hibi M."/>
            <person name="Ogawa J."/>
        </authorList>
    </citation>
    <scope>NUCLEOTIDE SEQUENCE [LARGE SCALE GENOMIC DNA]</scope>
    <source>
        <strain evidence="2 3">C31-06</strain>
    </source>
</reference>
<name>A0A402CJN0_RHOWR</name>
<feature type="region of interest" description="Disordered" evidence="1">
    <location>
        <begin position="16"/>
        <end position="64"/>
    </location>
</feature>
<evidence type="ECO:0000313" key="3">
    <source>
        <dbReference type="Proteomes" id="UP000287519"/>
    </source>
</evidence>
<accession>A0A402CJN0</accession>
<protein>
    <submittedName>
        <fullName evidence="2">Uncharacterized protein</fullName>
    </submittedName>
</protein>
<evidence type="ECO:0000313" key="2">
    <source>
        <dbReference type="EMBL" id="GCE43745.1"/>
    </source>
</evidence>
<proteinExistence type="predicted"/>
<keyword evidence="3" id="KW-1185">Reference proteome</keyword>
<dbReference type="EMBL" id="BHYM01000080">
    <property type="protein sequence ID" value="GCE43745.1"/>
    <property type="molecule type" value="Genomic_DNA"/>
</dbReference>
<dbReference type="AlphaFoldDB" id="A0A402CJN0"/>
<comment type="caution">
    <text evidence="2">The sequence shown here is derived from an EMBL/GenBank/DDBJ whole genome shotgun (WGS) entry which is preliminary data.</text>
</comment>
<sequence>MPLPGDDCAFTRIVSVGIGGRSTRPRPGQPGGVESARRQFAPDAPELPIVGPQRGSVDGRSDDR</sequence>
<organism evidence="2 3">
    <name type="scientific">Rhodococcus wratislaviensis</name>
    <name type="common">Tsukamurella wratislaviensis</name>
    <dbReference type="NCBI Taxonomy" id="44752"/>
    <lineage>
        <taxon>Bacteria</taxon>
        <taxon>Bacillati</taxon>
        <taxon>Actinomycetota</taxon>
        <taxon>Actinomycetes</taxon>
        <taxon>Mycobacteriales</taxon>
        <taxon>Nocardiaceae</taxon>
        <taxon>Rhodococcus</taxon>
    </lineage>
</organism>
<gene>
    <name evidence="2" type="ORF">Rhow_008043</name>
</gene>
<evidence type="ECO:0000256" key="1">
    <source>
        <dbReference type="SAM" id="MobiDB-lite"/>
    </source>
</evidence>
<dbReference type="Proteomes" id="UP000287519">
    <property type="component" value="Unassembled WGS sequence"/>
</dbReference>